<evidence type="ECO:0000313" key="3">
    <source>
        <dbReference type="EMBL" id="CAK0905517.1"/>
    </source>
</evidence>
<proteinExistence type="predicted"/>
<accession>A0ABN9XZC5</accession>
<keyword evidence="2" id="KW-0812">Transmembrane</keyword>
<sequence length="291" mass="31969">MADFITQKSLAGDRGHVDTERETAISTVKAFDEVIDSMTRLHTTVLPRLMPLPEFWEPLGAQQQHGVHDQQKPDGDRLKHGGQKQDGDQQKRDSSDVNQLRRPEMSANAGADLVDIKEEVAHRLEANGALDLGSGSCNASTSRERLLVQIGSTLDMSNTCQTRHCFNVLAIAWAPAGALLLLQRLALQDQIRARMRSSVFQALLAPAGPEADSPRRRQQRPPAVLAAVVADFLQRAELDMTRQVFLREARLAPAGGDDLVRRIESWIGAADADRPLLERLVAAARRRASAA</sequence>
<keyword evidence="2" id="KW-0472">Membrane</keyword>
<evidence type="ECO:0000256" key="1">
    <source>
        <dbReference type="SAM" id="MobiDB-lite"/>
    </source>
</evidence>
<feature type="compositionally biased region" description="Basic and acidic residues" evidence="1">
    <location>
        <begin position="11"/>
        <end position="20"/>
    </location>
</feature>
<feature type="region of interest" description="Disordered" evidence="1">
    <location>
        <begin position="1"/>
        <end position="20"/>
    </location>
</feature>
<dbReference type="EMBL" id="CAUYUJ010021574">
    <property type="protein sequence ID" value="CAK0905517.1"/>
    <property type="molecule type" value="Genomic_DNA"/>
</dbReference>
<keyword evidence="4" id="KW-1185">Reference proteome</keyword>
<feature type="region of interest" description="Disordered" evidence="1">
    <location>
        <begin position="61"/>
        <end position="112"/>
    </location>
</feature>
<evidence type="ECO:0000313" key="4">
    <source>
        <dbReference type="Proteomes" id="UP001189429"/>
    </source>
</evidence>
<evidence type="ECO:0000256" key="2">
    <source>
        <dbReference type="SAM" id="Phobius"/>
    </source>
</evidence>
<gene>
    <name evidence="3" type="ORF">PCOR1329_LOCUS81206</name>
</gene>
<reference evidence="3" key="1">
    <citation type="submission" date="2023-10" db="EMBL/GenBank/DDBJ databases">
        <authorList>
            <person name="Chen Y."/>
            <person name="Shah S."/>
            <person name="Dougan E. K."/>
            <person name="Thang M."/>
            <person name="Chan C."/>
        </authorList>
    </citation>
    <scope>NUCLEOTIDE SEQUENCE [LARGE SCALE GENOMIC DNA]</scope>
</reference>
<protein>
    <recommendedName>
        <fullName evidence="5">LisH domain-containing protein</fullName>
    </recommendedName>
</protein>
<comment type="caution">
    <text evidence="3">The sequence shown here is derived from an EMBL/GenBank/DDBJ whole genome shotgun (WGS) entry which is preliminary data.</text>
</comment>
<name>A0ABN9XZC5_9DINO</name>
<keyword evidence="2" id="KW-1133">Transmembrane helix</keyword>
<feature type="transmembrane region" description="Helical" evidence="2">
    <location>
        <begin position="166"/>
        <end position="187"/>
    </location>
</feature>
<dbReference type="Proteomes" id="UP001189429">
    <property type="component" value="Unassembled WGS sequence"/>
</dbReference>
<evidence type="ECO:0008006" key="5">
    <source>
        <dbReference type="Google" id="ProtNLM"/>
    </source>
</evidence>
<organism evidence="3 4">
    <name type="scientific">Prorocentrum cordatum</name>
    <dbReference type="NCBI Taxonomy" id="2364126"/>
    <lineage>
        <taxon>Eukaryota</taxon>
        <taxon>Sar</taxon>
        <taxon>Alveolata</taxon>
        <taxon>Dinophyceae</taxon>
        <taxon>Prorocentrales</taxon>
        <taxon>Prorocentraceae</taxon>
        <taxon>Prorocentrum</taxon>
    </lineage>
</organism>
<feature type="compositionally biased region" description="Basic and acidic residues" evidence="1">
    <location>
        <begin position="66"/>
        <end position="104"/>
    </location>
</feature>